<accession>A0ABS1BM17</accession>
<dbReference type="PROSITE" id="PS51257">
    <property type="entry name" value="PROKAR_LIPOPROTEIN"/>
    <property type="match status" value="1"/>
</dbReference>
<comment type="similarity">
    <text evidence="1">Belongs to the TolB family.</text>
</comment>
<evidence type="ECO:0000256" key="1">
    <source>
        <dbReference type="ARBA" id="ARBA00009820"/>
    </source>
</evidence>
<evidence type="ECO:0000313" key="3">
    <source>
        <dbReference type="Proteomes" id="UP000660024"/>
    </source>
</evidence>
<dbReference type="RefSeq" id="WP_200587188.1">
    <property type="nucleotide sequence ID" value="NZ_JAEHFY010000019.1"/>
</dbReference>
<dbReference type="PANTHER" id="PTHR36842">
    <property type="entry name" value="PROTEIN TOLB HOMOLOG"/>
    <property type="match status" value="1"/>
</dbReference>
<protein>
    <submittedName>
        <fullName evidence="2">PD40 domain-containing protein</fullName>
    </submittedName>
</protein>
<dbReference type="InterPro" id="IPR011659">
    <property type="entry name" value="WD40"/>
</dbReference>
<reference evidence="2 3" key="1">
    <citation type="submission" date="2020-12" db="EMBL/GenBank/DDBJ databases">
        <title>Bacterial novel species Pedobacter sp. SD-b isolated from soil.</title>
        <authorList>
            <person name="Jung H.-Y."/>
        </authorList>
    </citation>
    <scope>NUCLEOTIDE SEQUENCE [LARGE SCALE GENOMIC DNA]</scope>
    <source>
        <strain evidence="2 3">SD-b</strain>
    </source>
</reference>
<dbReference type="InterPro" id="IPR011042">
    <property type="entry name" value="6-blade_b-propeller_TolB-like"/>
</dbReference>
<sequence length="328" mass="36684">MKKILLLTYLGFIFLASCKKDKQPSAQYYGEPISESREFFPDQELFDFTTSPAVSPDGRYLIYIVPSTVSIARKGLWLINLQTGDKKLLKKDATYSSPSWSPDSRHFCYIFNGNLMISDINGDDTEQLTFDRSCLRPNWHPTKKKIVFDGNISGTYTIDVVDIETADITQSISATDIGGSAGWISNTDSILTSQSNYGYRILNLTTGQVLLSVNWLTLIKKNVFALPSISRDGKKIAFQAANGIYIINTDGTNLQQVLYNSVTRKPGTPYKSGDKLVNDISWHPDGKHLIYQIIEFTTSSIGFGNVYGEGYSTLYKLDIEKALQINKP</sequence>
<dbReference type="SUPFAM" id="SSF50969">
    <property type="entry name" value="YVTN repeat-like/Quinoprotein amine dehydrogenase"/>
    <property type="match status" value="1"/>
</dbReference>
<dbReference type="EMBL" id="JAEHFY010000019">
    <property type="protein sequence ID" value="MBK0383939.1"/>
    <property type="molecule type" value="Genomic_DNA"/>
</dbReference>
<dbReference type="Gene3D" id="2.120.10.30">
    <property type="entry name" value="TolB, C-terminal domain"/>
    <property type="match status" value="2"/>
</dbReference>
<gene>
    <name evidence="2" type="ORF">I5M32_13300</name>
</gene>
<dbReference type="InterPro" id="IPR011044">
    <property type="entry name" value="Quino_amine_DH_bsu"/>
</dbReference>
<dbReference type="Pfam" id="PF07676">
    <property type="entry name" value="PD40"/>
    <property type="match status" value="1"/>
</dbReference>
<evidence type="ECO:0000313" key="2">
    <source>
        <dbReference type="EMBL" id="MBK0383939.1"/>
    </source>
</evidence>
<dbReference type="PANTHER" id="PTHR36842:SF1">
    <property type="entry name" value="PROTEIN TOLB"/>
    <property type="match status" value="1"/>
</dbReference>
<keyword evidence="3" id="KW-1185">Reference proteome</keyword>
<proteinExistence type="inferred from homology"/>
<name>A0ABS1BM17_9SPHI</name>
<comment type="caution">
    <text evidence="2">The sequence shown here is derived from an EMBL/GenBank/DDBJ whole genome shotgun (WGS) entry which is preliminary data.</text>
</comment>
<organism evidence="2 3">
    <name type="scientific">Pedobacter segetis</name>
    <dbReference type="NCBI Taxonomy" id="2793069"/>
    <lineage>
        <taxon>Bacteria</taxon>
        <taxon>Pseudomonadati</taxon>
        <taxon>Bacteroidota</taxon>
        <taxon>Sphingobacteriia</taxon>
        <taxon>Sphingobacteriales</taxon>
        <taxon>Sphingobacteriaceae</taxon>
        <taxon>Pedobacter</taxon>
    </lineage>
</organism>
<dbReference type="Proteomes" id="UP000660024">
    <property type="component" value="Unassembled WGS sequence"/>
</dbReference>